<keyword evidence="6" id="KW-1185">Reference proteome</keyword>
<evidence type="ECO:0000313" key="6">
    <source>
        <dbReference type="Proteomes" id="UP001596047"/>
    </source>
</evidence>
<keyword evidence="2 4" id="KW-0472">Membrane</keyword>
<sequence length="536" mass="59552">MKRWMIQKGRAKSSLHADWNEGKLLDKLNADTGNAEFTTDIARNEQMLRDIFKNCCDVVFRSIQIHDQTRVLLVFADGLIDRKTLDGNILKPWMFEGLPQGMMQLDTIGQMIDQQVVAIGNTSRVHQITDAVNGVLKGNVAILADGESSALLAEISGFETRSIEEPQAEHVVRGPREGFTESLGINLTLLRRKIRSPRLKMKKLTLGEVSQTDVVIAYIEGIAKDSVVEEVRKRVERIQIDGLIDSGYLEEFIQDQPFSPFPQVQNTERPDVVAASLLEGKVAIIMDGTPFALILPVTFWSFLQSAEDYYEHFLIMSAIRMIRYILLVSSLILPSVYVAATTFHPQLIPTLLLLSIAAAREGNPFPAVVEALLMEFMFEALREAGIRLPKAIGPTVSIVGALVIGEAAVRAGIVSAPMVIVVSITGIASFVVPRYNFGAALRLLRFPILILAGTLGFYGISLFLIALLSHLVNLRSVGVPYFSPFAPQFPKQFIKEVLIRAPHWSRYKRPKEFVDENNIRMAEGQEPSQSKGKQPS</sequence>
<dbReference type="InterPro" id="IPR004995">
    <property type="entry name" value="Spore_Ger"/>
</dbReference>
<dbReference type="InterPro" id="IPR050768">
    <property type="entry name" value="UPF0353/GerABKA_families"/>
</dbReference>
<proteinExistence type="inferred from homology"/>
<keyword evidence="4" id="KW-1133">Transmembrane helix</keyword>
<protein>
    <submittedName>
        <fullName evidence="5">Spore germination protein</fullName>
    </submittedName>
</protein>
<dbReference type="Proteomes" id="UP001596047">
    <property type="component" value="Unassembled WGS sequence"/>
</dbReference>
<dbReference type="PANTHER" id="PTHR22550:SF5">
    <property type="entry name" value="LEUCINE ZIPPER PROTEIN 4"/>
    <property type="match status" value="1"/>
</dbReference>
<reference evidence="6" key="1">
    <citation type="journal article" date="2019" name="Int. J. Syst. Evol. Microbiol.">
        <title>The Global Catalogue of Microorganisms (GCM) 10K type strain sequencing project: providing services to taxonomists for standard genome sequencing and annotation.</title>
        <authorList>
            <consortium name="The Broad Institute Genomics Platform"/>
            <consortium name="The Broad Institute Genome Sequencing Center for Infectious Disease"/>
            <person name="Wu L."/>
            <person name="Ma J."/>
        </authorList>
    </citation>
    <scope>NUCLEOTIDE SEQUENCE [LARGE SCALE GENOMIC DNA]</scope>
    <source>
        <strain evidence="6">CGMCC 1.3240</strain>
    </source>
</reference>
<organism evidence="5 6">
    <name type="scientific">Paenibacillus solisilvae</name>
    <dbReference type="NCBI Taxonomy" id="2486751"/>
    <lineage>
        <taxon>Bacteria</taxon>
        <taxon>Bacillati</taxon>
        <taxon>Bacillota</taxon>
        <taxon>Bacilli</taxon>
        <taxon>Bacillales</taxon>
        <taxon>Paenibacillaceae</taxon>
        <taxon>Paenibacillus</taxon>
    </lineage>
</organism>
<dbReference type="Pfam" id="PF03323">
    <property type="entry name" value="GerA"/>
    <property type="match status" value="1"/>
</dbReference>
<keyword evidence="4" id="KW-0812">Transmembrane</keyword>
<gene>
    <name evidence="5" type="ORF">ACFPYJ_30120</name>
</gene>
<dbReference type="PANTHER" id="PTHR22550">
    <property type="entry name" value="SPORE GERMINATION PROTEIN"/>
    <property type="match status" value="1"/>
</dbReference>
<dbReference type="EMBL" id="JBHSOW010000121">
    <property type="protein sequence ID" value="MFC5653296.1"/>
    <property type="molecule type" value="Genomic_DNA"/>
</dbReference>
<comment type="caution">
    <text evidence="5">The sequence shown here is derived from an EMBL/GenBank/DDBJ whole genome shotgun (WGS) entry which is preliminary data.</text>
</comment>
<evidence type="ECO:0000313" key="5">
    <source>
        <dbReference type="EMBL" id="MFC5653296.1"/>
    </source>
</evidence>
<evidence type="ECO:0000256" key="3">
    <source>
        <dbReference type="SAM" id="MobiDB-lite"/>
    </source>
</evidence>
<name>A0ABW0W9V8_9BACL</name>
<comment type="similarity">
    <text evidence="1">Belongs to the GerABKA family.</text>
</comment>
<feature type="transmembrane region" description="Helical" evidence="4">
    <location>
        <begin position="444"/>
        <end position="468"/>
    </location>
</feature>
<evidence type="ECO:0000256" key="4">
    <source>
        <dbReference type="SAM" id="Phobius"/>
    </source>
</evidence>
<feature type="region of interest" description="Disordered" evidence="3">
    <location>
        <begin position="517"/>
        <end position="536"/>
    </location>
</feature>
<dbReference type="RefSeq" id="WP_379191950.1">
    <property type="nucleotide sequence ID" value="NZ_JBHSOW010000121.1"/>
</dbReference>
<accession>A0ABW0W9V8</accession>
<evidence type="ECO:0000256" key="2">
    <source>
        <dbReference type="ARBA" id="ARBA00023136"/>
    </source>
</evidence>
<feature type="compositionally biased region" description="Polar residues" evidence="3">
    <location>
        <begin position="526"/>
        <end position="536"/>
    </location>
</feature>
<feature type="transmembrane region" description="Helical" evidence="4">
    <location>
        <begin position="411"/>
        <end position="432"/>
    </location>
</feature>
<feature type="transmembrane region" description="Helical" evidence="4">
    <location>
        <begin position="324"/>
        <end position="344"/>
    </location>
</feature>
<evidence type="ECO:0000256" key="1">
    <source>
        <dbReference type="ARBA" id="ARBA00005278"/>
    </source>
</evidence>
<dbReference type="PIRSF" id="PIRSF005690">
    <property type="entry name" value="GerBA"/>
    <property type="match status" value="1"/>
</dbReference>